<evidence type="ECO:0000256" key="1">
    <source>
        <dbReference type="SAM" id="MobiDB-lite"/>
    </source>
</evidence>
<evidence type="ECO:0000313" key="3">
    <source>
        <dbReference type="Proteomes" id="UP001374535"/>
    </source>
</evidence>
<dbReference type="EMBL" id="CP144694">
    <property type="protein sequence ID" value="WVZ04336.1"/>
    <property type="molecule type" value="Genomic_DNA"/>
</dbReference>
<feature type="region of interest" description="Disordered" evidence="1">
    <location>
        <begin position="474"/>
        <end position="494"/>
    </location>
</feature>
<keyword evidence="3" id="KW-1185">Reference proteome</keyword>
<organism evidence="2 3">
    <name type="scientific">Vigna mungo</name>
    <name type="common">Black gram</name>
    <name type="synonym">Phaseolus mungo</name>
    <dbReference type="NCBI Taxonomy" id="3915"/>
    <lineage>
        <taxon>Eukaryota</taxon>
        <taxon>Viridiplantae</taxon>
        <taxon>Streptophyta</taxon>
        <taxon>Embryophyta</taxon>
        <taxon>Tracheophyta</taxon>
        <taxon>Spermatophyta</taxon>
        <taxon>Magnoliopsida</taxon>
        <taxon>eudicotyledons</taxon>
        <taxon>Gunneridae</taxon>
        <taxon>Pentapetalae</taxon>
        <taxon>rosids</taxon>
        <taxon>fabids</taxon>
        <taxon>Fabales</taxon>
        <taxon>Fabaceae</taxon>
        <taxon>Papilionoideae</taxon>
        <taxon>50 kb inversion clade</taxon>
        <taxon>NPAAA clade</taxon>
        <taxon>indigoferoid/millettioid clade</taxon>
        <taxon>Phaseoleae</taxon>
        <taxon>Vigna</taxon>
    </lineage>
</organism>
<name>A0AAQ3RU30_VIGMU</name>
<protein>
    <submittedName>
        <fullName evidence="2">Uncharacterized protein</fullName>
    </submittedName>
</protein>
<proteinExistence type="predicted"/>
<dbReference type="Proteomes" id="UP001374535">
    <property type="component" value="Chromosome 7"/>
</dbReference>
<evidence type="ECO:0000313" key="2">
    <source>
        <dbReference type="EMBL" id="WVZ04336.1"/>
    </source>
</evidence>
<sequence>MELKKVIEGVGNLLRIEDEKDDVRKLWLPFVDLVLLGPAARRMRENEQLQGNRLVFKPNLASTARPPIASQVLSQIWPQAYGHPASTIKPSGLTTSGHSASIARPPMASQVLSQIWPQPSGHPASTARPPMASQVLSQIWPQPSDLNCSTPMTSQVLSQIWPQASSHLASTARPPMTSQHLAIRPQLLGLPWSHRYSAKFGLNHPASTARHPMASQVLSHIWPQTSGHPASTAWPLRYLAKFGLKHPAIRPQWPPMASQSRSSNLTNGIPTDLVEGRRLWIFTNKILVGLTEGRRLWIFIKGIPTGLIEGRQVSKTVDLRQKNSADLTEGRQVWIFTKGILAGLTEGRRLSMIVDLHQRNPSRPHRRSVTVDLHQKNPDRSHRRSATVYLHQKNPDQPHQRSATVDLHEWNPGRPHLRSVTVDLHQRNPSWLHRSRPHRRSATVDLHHRNPDRPHRRGISTGLIKVLIAYPAQPTKARPGGQKQKPTGKPVPIRKNNIMLGLGGLVYVRPSRMVVRSSRMAALPCSPLGLFSHGFPPRLRHAFDRYPSARPGEGGGRPNNFKVTVRFLRGKSHSLFWLKNCRISFACPLPPNWPSRVTAQVVVDSTAHRWAHGRPWRRNPFCSSRARRETIPGTHTSYHWRDQTLPVASQDVTITVGAVPAKKLVFEGSREPTLYCCS</sequence>
<accession>A0AAQ3RU30</accession>
<dbReference type="AlphaFoldDB" id="A0AAQ3RU30"/>
<reference evidence="2 3" key="1">
    <citation type="journal article" date="2023" name="Life. Sci Alliance">
        <title>Evolutionary insights into 3D genome organization and epigenetic landscape of Vigna mungo.</title>
        <authorList>
            <person name="Junaid A."/>
            <person name="Singh B."/>
            <person name="Bhatia S."/>
        </authorList>
    </citation>
    <scope>NUCLEOTIDE SEQUENCE [LARGE SCALE GENOMIC DNA]</scope>
    <source>
        <strain evidence="2">Urdbean</strain>
    </source>
</reference>
<gene>
    <name evidence="2" type="ORF">V8G54_025142</name>
</gene>